<protein>
    <submittedName>
        <fullName evidence="4">Endonuclease</fullName>
    </submittedName>
</protein>
<dbReference type="CDD" id="cd04486">
    <property type="entry name" value="YhcR_OBF_like"/>
    <property type="match status" value="2"/>
</dbReference>
<keyword evidence="5" id="KW-1185">Reference proteome</keyword>
<sequence>MKNRSVKKGLSLASAMALTIGGLTPAAVVSGEEVNTDGLIISEYVEGSSYNKAIELFNGTSQTVDLSQFDLQVFFNGNIEGESIGLSGEVAPGETYTIVNNRASSPFLNVADQTSTSINHNGNDGYALFYKGEIVDSFGQLGDSSDFAKDVTLVRQSSVTGGDRTFDDAFETSDEWDSFSKDTADHLGTHTMDGVDTSDGEEPGDGDQIEEPVSITSIADVRAGGTGQTDVTMEGVVTTDLGLWGSSGFYLQDETGGIYVYQNLYDEEIKKGDVIQITGDTTEYDGVFELVNVSNLNVKDRSDLPSPQVVSPSEVSEDNQGSLVELEGVTISQIEEANSYGTLEFVASKNGESVLVRVDNRTGYSYDDFRYLEGMELNVTGISSEYNGTFQVKPRGAEDLEFVSNGTADAIQAMPGSGGVQSGSTVTLSAFSEGDIYYTTDGSEPTVNSTKYTGPITITEDTTIKAVQVGYEGTSSVVTYSYQVLKADGEVRIHDIQGATHKSLYAGVNVSGVEGIVTRTTGDNGFYMQELPGQVDEDLKTSEGIYVYNEDSLDVEVGDRVFVSGEVTENTQDNFLWFDFSDDLTLTEITDASVSVQESGVELPEAVILGEDGRQIPYNVIDNDQFSLFDPSEDAIDFYESLEGMRVSAPDATVVMPRAEYTNYDETAVTVPNGSDKVRTPAGGIIVEPSLNPERIIIDDYSQDMAPVKVGDTFESPVTGVLGYEFSNYKLEVDGLPEVDPGDFERETTTLQKDKEKLSVATYNMENYYATDSENPEKTTEIAQSIVNRLDAPDIVGLVEVQDDNGASEGDTDASENYQALVKAIVDNGGPEYKYTDIAPRNNQDGGQPDGNIRVGFIYNPERVSLTDQPKGDATTDVGVTEKGNLTLNPGRIDPTNEAFEDSRKPLAAEFQFNGENVIVVANHFNSKGGDDAPFGSIQPPQLGSEEQRLQQAEVVNGFVQDVLEQDQDANVVVLGDLNDFEDSAPLEVLEGDILSNMIEELPENERYTYNYQGNSQTLDHILVADHLRDQTKVDIVHLNADFTEEQGRVSDHDPVMVQMDLSEAKETPAMQQEWRVMKEPVAYVTRKGDLSTRSQGVTQVTLTDDSGDKEKQTVLIAFGDDKNWGKKNGKSKGKKKLIENHSVQLLNENGEVLPVEVSVNGNKLMIPSWEDIQPGMYSISIEGAGKNSALSFEIQ</sequence>
<comment type="caution">
    <text evidence="4">The sequence shown here is derived from an EMBL/GenBank/DDBJ whole genome shotgun (WGS) entry which is preliminary data.</text>
</comment>
<accession>A0A0A2UT25</accession>
<dbReference type="InterPro" id="IPR059177">
    <property type="entry name" value="GH29D-like_dom"/>
</dbReference>
<feature type="signal peptide" evidence="2">
    <location>
        <begin position="1"/>
        <end position="26"/>
    </location>
</feature>
<organism evidence="4 5">
    <name type="scientific">Pontibacillus chungwhensis BH030062</name>
    <dbReference type="NCBI Taxonomy" id="1385513"/>
    <lineage>
        <taxon>Bacteria</taxon>
        <taxon>Bacillati</taxon>
        <taxon>Bacillota</taxon>
        <taxon>Bacilli</taxon>
        <taxon>Bacillales</taxon>
        <taxon>Bacillaceae</taxon>
        <taxon>Pontibacillus</taxon>
    </lineage>
</organism>
<reference evidence="4 5" key="1">
    <citation type="submission" date="2013-08" db="EMBL/GenBank/DDBJ databases">
        <title>Genome of Pontibacillus chungwhensis.</title>
        <authorList>
            <person name="Wang Q."/>
            <person name="Wang G."/>
        </authorList>
    </citation>
    <scope>NUCLEOTIDE SEQUENCE [LARGE SCALE GENOMIC DNA]</scope>
    <source>
        <strain evidence="4 5">BH030062</strain>
    </source>
</reference>
<feature type="domain" description="LTD" evidence="3">
    <location>
        <begin position="21"/>
        <end position="142"/>
    </location>
</feature>
<dbReference type="Pfam" id="PF00932">
    <property type="entry name" value="LTD"/>
    <property type="match status" value="1"/>
</dbReference>
<dbReference type="EMBL" id="AVBG01000006">
    <property type="protein sequence ID" value="KGP91442.1"/>
    <property type="molecule type" value="Genomic_DNA"/>
</dbReference>
<dbReference type="STRING" id="1385513.N780_19690"/>
<evidence type="ECO:0000259" key="3">
    <source>
        <dbReference type="PROSITE" id="PS51841"/>
    </source>
</evidence>
<evidence type="ECO:0000256" key="2">
    <source>
        <dbReference type="SAM" id="SignalP"/>
    </source>
</evidence>
<dbReference type="Pfam" id="PF13290">
    <property type="entry name" value="CHB_HEX_C_1"/>
    <property type="match status" value="1"/>
</dbReference>
<dbReference type="PANTHER" id="PTHR42834">
    <property type="entry name" value="ENDONUCLEASE/EXONUCLEASE/PHOSPHATASE FAMILY PROTEIN (AFU_ORTHOLOGUE AFUA_3G09210)"/>
    <property type="match status" value="1"/>
</dbReference>
<keyword evidence="2" id="KW-0732">Signal</keyword>
<keyword evidence="4" id="KW-0378">Hydrolase</keyword>
<name>A0A0A2UT25_9BACI</name>
<evidence type="ECO:0000313" key="4">
    <source>
        <dbReference type="EMBL" id="KGP91442.1"/>
    </source>
</evidence>
<dbReference type="Pfam" id="PF18942">
    <property type="entry name" value="DUF5689"/>
    <property type="match status" value="1"/>
</dbReference>
<dbReference type="eggNOG" id="COG2374">
    <property type="taxonomic scope" value="Bacteria"/>
</dbReference>
<dbReference type="InterPro" id="IPR001322">
    <property type="entry name" value="Lamin_tail_dom"/>
</dbReference>
<proteinExistence type="predicted"/>
<dbReference type="GO" id="GO:0004519">
    <property type="term" value="F:endonuclease activity"/>
    <property type="evidence" value="ECO:0007669"/>
    <property type="project" value="UniProtKB-KW"/>
</dbReference>
<feature type="compositionally biased region" description="Acidic residues" evidence="1">
    <location>
        <begin position="196"/>
        <end position="209"/>
    </location>
</feature>
<dbReference type="PANTHER" id="PTHR42834:SF1">
    <property type="entry name" value="ENDONUCLEASE_EXONUCLEASE_PHOSPHATASE FAMILY PROTEIN (AFU_ORTHOLOGUE AFUA_3G09210)"/>
    <property type="match status" value="1"/>
</dbReference>
<evidence type="ECO:0000256" key="1">
    <source>
        <dbReference type="SAM" id="MobiDB-lite"/>
    </source>
</evidence>
<dbReference type="InterPro" id="IPR043744">
    <property type="entry name" value="DUF5689"/>
</dbReference>
<dbReference type="CDD" id="cd10283">
    <property type="entry name" value="MnuA_DNase1-like"/>
    <property type="match status" value="1"/>
</dbReference>
<evidence type="ECO:0000313" key="5">
    <source>
        <dbReference type="Proteomes" id="UP000030153"/>
    </source>
</evidence>
<keyword evidence="4" id="KW-0540">Nuclease</keyword>
<dbReference type="SUPFAM" id="SSF56219">
    <property type="entry name" value="DNase I-like"/>
    <property type="match status" value="1"/>
</dbReference>
<keyword evidence="4" id="KW-0255">Endonuclease</keyword>
<dbReference type="InterPro" id="IPR036691">
    <property type="entry name" value="Endo/exonu/phosph_ase_sf"/>
</dbReference>
<dbReference type="RefSeq" id="WP_052114990.1">
    <property type="nucleotide sequence ID" value="NZ_AVBG01000006.1"/>
</dbReference>
<dbReference type="OrthoDB" id="9801679at2"/>
<dbReference type="Proteomes" id="UP000030153">
    <property type="component" value="Unassembled WGS sequence"/>
</dbReference>
<feature type="chain" id="PRO_5039485591" evidence="2">
    <location>
        <begin position="27"/>
        <end position="1196"/>
    </location>
</feature>
<feature type="region of interest" description="Disordered" evidence="1">
    <location>
        <begin position="181"/>
        <end position="209"/>
    </location>
</feature>
<dbReference type="Pfam" id="PF19580">
    <property type="entry name" value="Exo_endo_phos_3"/>
    <property type="match status" value="1"/>
</dbReference>
<dbReference type="Gene3D" id="3.60.10.10">
    <property type="entry name" value="Endonuclease/exonuclease/phosphatase"/>
    <property type="match status" value="1"/>
</dbReference>
<dbReference type="AlphaFoldDB" id="A0A0A2UT25"/>
<dbReference type="PROSITE" id="PS51841">
    <property type="entry name" value="LTD"/>
    <property type="match status" value="1"/>
</dbReference>
<gene>
    <name evidence="4" type="ORF">N780_19690</name>
</gene>
<dbReference type="InterPro" id="IPR005135">
    <property type="entry name" value="Endo/exonuclease/phosphatase"/>
</dbReference>